<evidence type="ECO:0000256" key="9">
    <source>
        <dbReference type="ARBA" id="ARBA00030264"/>
    </source>
</evidence>
<evidence type="ECO:0000256" key="1">
    <source>
        <dbReference type="ARBA" id="ARBA00005091"/>
    </source>
</evidence>
<dbReference type="STRING" id="1618434.UR52_C0001G0070"/>
<dbReference type="PANTHER" id="PTHR21235">
    <property type="entry name" value="IMIDAZOLE GLYCEROL PHOSPHATE SYNTHASE SUBUNIT HISF/H IGP SYNTHASE SUBUNIT HISF/H"/>
    <property type="match status" value="1"/>
</dbReference>
<comment type="function">
    <text evidence="8">IGPS catalyzes the conversion of PRFAR and glutamine to IGP, AICAR and glutamate. The HisF subunit catalyzes the cyclization activity that produces IGP and AICAR from PRFAR using the ammonia provided by the HisH subunit.</text>
</comment>
<dbReference type="SUPFAM" id="SSF51366">
    <property type="entry name" value="Ribulose-phoshate binding barrel"/>
    <property type="match status" value="1"/>
</dbReference>
<evidence type="ECO:0000256" key="7">
    <source>
        <dbReference type="ARBA" id="ARBA00023239"/>
    </source>
</evidence>
<dbReference type="InterPro" id="IPR013785">
    <property type="entry name" value="Aldolase_TIM"/>
</dbReference>
<evidence type="ECO:0000256" key="3">
    <source>
        <dbReference type="ARBA" id="ARBA00011152"/>
    </source>
</evidence>
<dbReference type="InterPro" id="IPR050064">
    <property type="entry name" value="IGPS_HisA/HisF"/>
</dbReference>
<evidence type="ECO:0000256" key="4">
    <source>
        <dbReference type="ARBA" id="ARBA00012809"/>
    </source>
</evidence>
<dbReference type="Proteomes" id="UP000034176">
    <property type="component" value="Unassembled WGS sequence"/>
</dbReference>
<reference evidence="12 13" key="1">
    <citation type="journal article" date="2015" name="Nature">
        <title>rRNA introns, odd ribosomes, and small enigmatic genomes across a large radiation of phyla.</title>
        <authorList>
            <person name="Brown C.T."/>
            <person name="Hug L.A."/>
            <person name="Thomas B.C."/>
            <person name="Sharon I."/>
            <person name="Castelle C.J."/>
            <person name="Singh A."/>
            <person name="Wilkins M.J."/>
            <person name="Williams K.H."/>
            <person name="Banfield J.F."/>
        </authorList>
    </citation>
    <scope>NUCLEOTIDE SEQUENCE [LARGE SCALE GENOMIC DNA]</scope>
</reference>
<accession>A0A0G0D9I0</accession>
<evidence type="ECO:0000256" key="8">
    <source>
        <dbReference type="ARBA" id="ARBA00025475"/>
    </source>
</evidence>
<dbReference type="InterPro" id="IPR011060">
    <property type="entry name" value="RibuloseP-bd_barrel"/>
</dbReference>
<evidence type="ECO:0000256" key="2">
    <source>
        <dbReference type="ARBA" id="ARBA00009667"/>
    </source>
</evidence>
<keyword evidence="7" id="KW-0456">Lyase</keyword>
<comment type="catalytic activity">
    <reaction evidence="10">
        <text>5-[(5-phospho-1-deoxy-D-ribulos-1-ylimino)methylamino]-1-(5-phospho-beta-D-ribosyl)imidazole-4-carboxamide + L-glutamine = D-erythro-1-(imidazol-4-yl)glycerol 3-phosphate + 5-amino-1-(5-phospho-beta-D-ribosyl)imidazole-4-carboxamide + L-glutamate + H(+)</text>
        <dbReference type="Rhea" id="RHEA:24793"/>
        <dbReference type="ChEBI" id="CHEBI:15378"/>
        <dbReference type="ChEBI" id="CHEBI:29985"/>
        <dbReference type="ChEBI" id="CHEBI:58278"/>
        <dbReference type="ChEBI" id="CHEBI:58359"/>
        <dbReference type="ChEBI" id="CHEBI:58475"/>
        <dbReference type="ChEBI" id="CHEBI:58525"/>
        <dbReference type="EC" id="4.3.2.10"/>
    </reaction>
</comment>
<dbReference type="Gene3D" id="3.20.20.70">
    <property type="entry name" value="Aldolase class I"/>
    <property type="match status" value="1"/>
</dbReference>
<dbReference type="EMBL" id="LBPN01000001">
    <property type="protein sequence ID" value="KKP59990.1"/>
    <property type="molecule type" value="Genomic_DNA"/>
</dbReference>
<proteinExistence type="inferred from homology"/>
<dbReference type="GO" id="GO:0016829">
    <property type="term" value="F:lyase activity"/>
    <property type="evidence" value="ECO:0007669"/>
    <property type="project" value="UniProtKB-KW"/>
</dbReference>
<evidence type="ECO:0000256" key="5">
    <source>
        <dbReference type="ARBA" id="ARBA00022605"/>
    </source>
</evidence>
<dbReference type="PANTHER" id="PTHR21235:SF2">
    <property type="entry name" value="IMIDAZOLE GLYCEROL PHOSPHATE SYNTHASE HISHF"/>
    <property type="match status" value="1"/>
</dbReference>
<protein>
    <recommendedName>
        <fullName evidence="4">imidazole glycerol-phosphate synthase</fullName>
        <ecNumber evidence="4">4.3.2.10</ecNumber>
    </recommendedName>
    <alternativeName>
        <fullName evidence="9">IGP synthase cyclase subunit</fullName>
    </alternativeName>
</protein>
<comment type="caution">
    <text evidence="12">The sequence shown here is derived from an EMBL/GenBank/DDBJ whole genome shotgun (WGS) entry which is preliminary data.</text>
</comment>
<dbReference type="Pfam" id="PF00977">
    <property type="entry name" value="His_biosynth"/>
    <property type="match status" value="1"/>
</dbReference>
<evidence type="ECO:0000256" key="11">
    <source>
        <dbReference type="RuleBase" id="RU003657"/>
    </source>
</evidence>
<evidence type="ECO:0000313" key="12">
    <source>
        <dbReference type="EMBL" id="KKP59990.1"/>
    </source>
</evidence>
<dbReference type="InterPro" id="IPR006062">
    <property type="entry name" value="His_biosynth"/>
</dbReference>
<dbReference type="InterPro" id="IPR004651">
    <property type="entry name" value="HisF"/>
</dbReference>
<keyword evidence="5 11" id="KW-0028">Amino-acid biosynthesis</keyword>
<evidence type="ECO:0000256" key="10">
    <source>
        <dbReference type="ARBA" id="ARBA00047838"/>
    </source>
</evidence>
<dbReference type="UniPathway" id="UPA00031">
    <property type="reaction ID" value="UER00010"/>
</dbReference>
<gene>
    <name evidence="12" type="ORF">UR52_C0001G0070</name>
</gene>
<evidence type="ECO:0000313" key="13">
    <source>
        <dbReference type="Proteomes" id="UP000034176"/>
    </source>
</evidence>
<keyword evidence="6 11" id="KW-0368">Histidine biosynthesis</keyword>
<dbReference type="GO" id="GO:0000105">
    <property type="term" value="P:L-histidine biosynthetic process"/>
    <property type="evidence" value="ECO:0007669"/>
    <property type="project" value="UniProtKB-UniPathway"/>
</dbReference>
<dbReference type="CDD" id="cd04731">
    <property type="entry name" value="HisF"/>
    <property type="match status" value="1"/>
</dbReference>
<dbReference type="PATRIC" id="fig|1618434.3.peg.71"/>
<comment type="pathway">
    <text evidence="1">Amino-acid biosynthesis; L-histidine biosynthesis; L-histidine from 5-phospho-alpha-D-ribose 1-diphosphate: step 5/9.</text>
</comment>
<comment type="similarity">
    <text evidence="2 11">Belongs to the HisA/HisF family.</text>
</comment>
<dbReference type="EC" id="4.3.2.10" evidence="4"/>
<evidence type="ECO:0000256" key="6">
    <source>
        <dbReference type="ARBA" id="ARBA00023102"/>
    </source>
</evidence>
<dbReference type="GO" id="GO:0000107">
    <property type="term" value="F:imidazoleglycerol-phosphate synthase activity"/>
    <property type="evidence" value="ECO:0007669"/>
    <property type="project" value="InterPro"/>
</dbReference>
<name>A0A0G0D9I0_9BACT</name>
<comment type="subunit">
    <text evidence="3">Heterodimer of HisH and HisF.</text>
</comment>
<dbReference type="AlphaFoldDB" id="A0A0G0D9I0"/>
<organism evidence="12 13">
    <name type="scientific">Candidatus Gottesmanbacteria bacterium GW2011_GWA1_34_13</name>
    <dbReference type="NCBI Taxonomy" id="1618434"/>
    <lineage>
        <taxon>Bacteria</taxon>
        <taxon>Candidatus Gottesmaniibacteriota</taxon>
    </lineage>
</organism>
<sequence>MKKKRLVPVLLLKNGWLVQSKQFKRFQNLGNPVTSVKRLSEWAADELIYLDISRNKNYDLRRNDIHNPNRNNFLDIINDVSKVALMPITVGGGIKNLNDIEIRLKKGADKISINTIALKKPKFISESAHEFGSQCIVVSIDVKKINNKYIVMSEYGLKPTCYNPVDWAKTVENFGAGEILLNSVDRDGVKNGYDIHLIKEVADCVKIPIIACGGVGEWSHFAEALTKTKVDAIAAANIFQYTDQSVYLAKKYLFENGFNVRSPDLILIDKK</sequence>